<dbReference type="SMART" id="SM00312">
    <property type="entry name" value="PX"/>
    <property type="match status" value="1"/>
</dbReference>
<dbReference type="RefSeq" id="XP_043010504.1">
    <property type="nucleotide sequence ID" value="XM_043152418.1"/>
</dbReference>
<evidence type="ECO:0000313" key="2">
    <source>
        <dbReference type="EMBL" id="KAG7094034.1"/>
    </source>
</evidence>
<reference evidence="2" key="1">
    <citation type="journal article" date="2021" name="Genome Biol. Evol.">
        <title>The assembled and annotated genome of the fairy-ring fungus Marasmius oreades.</title>
        <authorList>
            <person name="Hiltunen M."/>
            <person name="Ament-Velasquez S.L."/>
            <person name="Johannesson H."/>
        </authorList>
    </citation>
    <scope>NUCLEOTIDE SEQUENCE</scope>
    <source>
        <strain evidence="2">03SP1</strain>
    </source>
</reference>
<dbReference type="PANTHER" id="PTHR45827">
    <property type="entry name" value="SORTING NEXIN"/>
    <property type="match status" value="1"/>
</dbReference>
<dbReference type="EMBL" id="CM032184">
    <property type="protein sequence ID" value="KAG7094034.1"/>
    <property type="molecule type" value="Genomic_DNA"/>
</dbReference>
<dbReference type="KEGG" id="more:E1B28_007656"/>
<dbReference type="GO" id="GO:0035091">
    <property type="term" value="F:phosphatidylinositol binding"/>
    <property type="evidence" value="ECO:0007669"/>
    <property type="project" value="InterPro"/>
</dbReference>
<organism evidence="2 3">
    <name type="scientific">Marasmius oreades</name>
    <name type="common">fairy-ring Marasmius</name>
    <dbReference type="NCBI Taxonomy" id="181124"/>
    <lineage>
        <taxon>Eukaryota</taxon>
        <taxon>Fungi</taxon>
        <taxon>Dikarya</taxon>
        <taxon>Basidiomycota</taxon>
        <taxon>Agaricomycotina</taxon>
        <taxon>Agaricomycetes</taxon>
        <taxon>Agaricomycetidae</taxon>
        <taxon>Agaricales</taxon>
        <taxon>Marasmiineae</taxon>
        <taxon>Marasmiaceae</taxon>
        <taxon>Marasmius</taxon>
    </lineage>
</organism>
<comment type="caution">
    <text evidence="2">The sequence shown here is derived from an EMBL/GenBank/DDBJ whole genome shotgun (WGS) entry which is preliminary data.</text>
</comment>
<dbReference type="GO" id="GO:0097320">
    <property type="term" value="P:plasma membrane tubulation"/>
    <property type="evidence" value="ECO:0007669"/>
    <property type="project" value="TreeGrafter"/>
</dbReference>
<dbReference type="OrthoDB" id="10254720at2759"/>
<dbReference type="GeneID" id="66076732"/>
<gene>
    <name evidence="2" type="ORF">E1B28_007656</name>
</gene>
<keyword evidence="3" id="KW-1185">Reference proteome</keyword>
<dbReference type="Pfam" id="PF00787">
    <property type="entry name" value="PX"/>
    <property type="match status" value="1"/>
</dbReference>
<dbReference type="Proteomes" id="UP001049176">
    <property type="component" value="Chromosome 4"/>
</dbReference>
<dbReference type="Gene3D" id="3.30.1520.10">
    <property type="entry name" value="Phox-like domain"/>
    <property type="match status" value="1"/>
</dbReference>
<feature type="domain" description="PX" evidence="1">
    <location>
        <begin position="105"/>
        <end position="230"/>
    </location>
</feature>
<dbReference type="InterPro" id="IPR001683">
    <property type="entry name" value="PX_dom"/>
</dbReference>
<sequence>MFPSFRQSLLGGKSLNRFSNFVTSGAEAWVLKGNAADTTLTTSTFPTIHEKLKTTASDECGDEDIDEGDSEEATVSNNRLSQIGLGEADKHFVDAGHAWKSKLPPFRVLVHSPSKRTSVLSGSYTIYNVTSLFNHSSPSDSETDPPSSPTRITVQRRYSHFVVLHTALTRRLPGIALPPLPEKQYAGRFSEDFVEARRGDLERYISKVVKHPVARYAEVATFFLGCESDTEWKRLVPHHLSLPPAGPSFYAHVYHPAFNVDLEDAEDAVERFSTHTKAVGKGVQGLRSIFGRVREARVEMSKAERLLSYSLLSLITTKPLASAPTTGVADEDEEYNSKDKGLINENGAWCWREGCRSCLGVTKAMQRTSEALQSIADLYDDHARRTQLATHEALKTVSHPSSTYDGVISTHRSTLTRYGEASSGNRPDEEMASRCETVLNTTMAEMETYHTQKVEDFSSIAKEHLDGEIALYEQILSRLQAARKSFDSPQLQELSRSPRQPSIYERELEHPRLGAAPLLQPCPHVFDSAPMRPVSVAIQGGVGILTGRGSVFGKFW</sequence>
<dbReference type="GO" id="GO:0016197">
    <property type="term" value="P:endosomal transport"/>
    <property type="evidence" value="ECO:0007669"/>
    <property type="project" value="TreeGrafter"/>
</dbReference>
<proteinExistence type="predicted"/>
<dbReference type="Pfam" id="PF10456">
    <property type="entry name" value="BAR_3_WASP_bdg"/>
    <property type="match status" value="1"/>
</dbReference>
<dbReference type="InterPro" id="IPR036871">
    <property type="entry name" value="PX_dom_sf"/>
</dbReference>
<dbReference type="SUPFAM" id="SSF64268">
    <property type="entry name" value="PX domain"/>
    <property type="match status" value="1"/>
</dbReference>
<dbReference type="GO" id="GO:0005886">
    <property type="term" value="C:plasma membrane"/>
    <property type="evidence" value="ECO:0007669"/>
    <property type="project" value="TreeGrafter"/>
</dbReference>
<dbReference type="InterPro" id="IPR019497">
    <property type="entry name" value="Sorting_nexin_WASP-bd-dom"/>
</dbReference>
<protein>
    <recommendedName>
        <fullName evidence="1">PX domain-containing protein</fullName>
    </recommendedName>
</protein>
<dbReference type="Gene3D" id="1.20.1270.60">
    <property type="entry name" value="Arfaptin homology (AH) domain/BAR domain"/>
    <property type="match status" value="1"/>
</dbReference>
<dbReference type="InterPro" id="IPR027267">
    <property type="entry name" value="AH/BAR_dom_sf"/>
</dbReference>
<name>A0A9P7S265_9AGAR</name>
<accession>A0A9P7S265</accession>
<evidence type="ECO:0000259" key="1">
    <source>
        <dbReference type="PROSITE" id="PS50195"/>
    </source>
</evidence>
<dbReference type="GO" id="GO:0006897">
    <property type="term" value="P:endocytosis"/>
    <property type="evidence" value="ECO:0007669"/>
    <property type="project" value="TreeGrafter"/>
</dbReference>
<evidence type="ECO:0000313" key="3">
    <source>
        <dbReference type="Proteomes" id="UP001049176"/>
    </source>
</evidence>
<dbReference type="GO" id="GO:0031410">
    <property type="term" value="C:cytoplasmic vesicle"/>
    <property type="evidence" value="ECO:0007669"/>
    <property type="project" value="TreeGrafter"/>
</dbReference>
<dbReference type="PANTHER" id="PTHR45827:SF1">
    <property type="entry name" value="SORTING NEXIN"/>
    <property type="match status" value="1"/>
</dbReference>
<dbReference type="PROSITE" id="PS50195">
    <property type="entry name" value="PX"/>
    <property type="match status" value="1"/>
</dbReference>
<dbReference type="AlphaFoldDB" id="A0A9P7S265"/>